<dbReference type="InterPro" id="IPR033336">
    <property type="entry name" value="SAXO1/2"/>
</dbReference>
<dbReference type="AlphaFoldDB" id="A0A2I0UTD9"/>
<evidence type="ECO:0008006" key="4">
    <source>
        <dbReference type="Google" id="ProtNLM"/>
    </source>
</evidence>
<dbReference type="GO" id="GO:0036064">
    <property type="term" value="C:ciliary basal body"/>
    <property type="evidence" value="ECO:0007669"/>
    <property type="project" value="TreeGrafter"/>
</dbReference>
<evidence type="ECO:0000313" key="2">
    <source>
        <dbReference type="EMBL" id="PKU49288.1"/>
    </source>
</evidence>
<dbReference type="GO" id="GO:0005814">
    <property type="term" value="C:centriole"/>
    <property type="evidence" value="ECO:0007669"/>
    <property type="project" value="TreeGrafter"/>
</dbReference>
<accession>A0A2I0UTD9</accession>
<name>A0A2I0UTD9_LIMLA</name>
<dbReference type="PANTHER" id="PTHR31516:SF9">
    <property type="entry name" value="STABILIZER OF AXONEMAL MICROTUBULES 1"/>
    <property type="match status" value="1"/>
</dbReference>
<dbReference type="Pfam" id="PF05217">
    <property type="entry name" value="SAXO1-2"/>
    <property type="match status" value="1"/>
</dbReference>
<dbReference type="PANTHER" id="PTHR31516">
    <property type="entry name" value="STABILIZER OF AXONEMAL MICROTUBULES 2"/>
    <property type="match status" value="1"/>
</dbReference>
<organism evidence="2 3">
    <name type="scientific">Limosa lapponica baueri</name>
    <dbReference type="NCBI Taxonomy" id="1758121"/>
    <lineage>
        <taxon>Eukaryota</taxon>
        <taxon>Metazoa</taxon>
        <taxon>Chordata</taxon>
        <taxon>Craniata</taxon>
        <taxon>Vertebrata</taxon>
        <taxon>Euteleostomi</taxon>
        <taxon>Archelosauria</taxon>
        <taxon>Archosauria</taxon>
        <taxon>Dinosauria</taxon>
        <taxon>Saurischia</taxon>
        <taxon>Theropoda</taxon>
        <taxon>Coelurosauria</taxon>
        <taxon>Aves</taxon>
        <taxon>Neognathae</taxon>
        <taxon>Neoaves</taxon>
        <taxon>Charadriiformes</taxon>
        <taxon>Scolopacidae</taxon>
        <taxon>Limosa</taxon>
    </lineage>
</organism>
<protein>
    <recommendedName>
        <fullName evidence="4">Stabilizer of axonemal microtubules 1</fullName>
    </recommendedName>
</protein>
<evidence type="ECO:0000313" key="3">
    <source>
        <dbReference type="Proteomes" id="UP000233556"/>
    </source>
</evidence>
<dbReference type="GO" id="GO:0036126">
    <property type="term" value="C:sperm flagellum"/>
    <property type="evidence" value="ECO:0007669"/>
    <property type="project" value="TreeGrafter"/>
</dbReference>
<dbReference type="GO" id="GO:0005879">
    <property type="term" value="C:axonemal microtubule"/>
    <property type="evidence" value="ECO:0007669"/>
    <property type="project" value="TreeGrafter"/>
</dbReference>
<proteinExistence type="inferred from homology"/>
<dbReference type="OrthoDB" id="365640at2759"/>
<evidence type="ECO:0000256" key="1">
    <source>
        <dbReference type="ARBA" id="ARBA00008738"/>
    </source>
</evidence>
<sequence length="468" mass="54431">MASKVACGKEMEAVRCVLLTWLIRKCHRCPHLPTRPYAKNEKPCMLSEYMEQYPLHPTTLPRDSCKPKEEYKMAQIPMEGISTTKRDYIPHEVLPQKLKPPQKHIKSDSMDLTSTYKQDYNSYPISQVPPCLPRVTRHIPSDKMDKTTTYNDDYVLWNEPKAEMIRPDDRFRPSEEKFDYTTIVQDDYLYRGPVATQSCKPQNLLQKNKDPFENTTNYRVNYVTHPLEKPYVHKYEKYKVNEVPFDGLTTHKVSYKRLDGQSATLAKPHQRKILHDLPFSSVTEFQEKYQAWPQPPIFSKKPDAYLPPLEKMDLHTTTQMHYKYPNGKPAKLCRSLLQLKKSTEPFNSSSVTKEDYKPWLCKRLKPITHASELTFPAQPMDCLTTFQSHYVHHPLSVTKSYKPGWSGQKHDTRLDDKTIYATTYTPKAIVKCLASYKDPPGYVFEGNDADGHNLYLPASETECLQVDH</sequence>
<dbReference type="Proteomes" id="UP000233556">
    <property type="component" value="Unassembled WGS sequence"/>
</dbReference>
<keyword evidence="3" id="KW-1185">Reference proteome</keyword>
<reference evidence="3" key="1">
    <citation type="submission" date="2017-11" db="EMBL/GenBank/DDBJ databases">
        <authorList>
            <person name="Lima N.C."/>
            <person name="Parody-Merino A.M."/>
            <person name="Battley P.F."/>
            <person name="Fidler A.E."/>
            <person name="Prosdocimi F."/>
        </authorList>
    </citation>
    <scope>NUCLEOTIDE SEQUENCE [LARGE SCALE GENOMIC DNA]</scope>
</reference>
<dbReference type="EMBL" id="KZ505639">
    <property type="protein sequence ID" value="PKU49288.1"/>
    <property type="molecule type" value="Genomic_DNA"/>
</dbReference>
<reference evidence="3" key="2">
    <citation type="submission" date="2017-12" db="EMBL/GenBank/DDBJ databases">
        <title>Genome sequence of the Bar-tailed Godwit (Limosa lapponica baueri).</title>
        <authorList>
            <person name="Lima N.C.B."/>
            <person name="Parody-Merino A.M."/>
            <person name="Battley P.F."/>
            <person name="Fidler A.E."/>
            <person name="Prosdocimi F."/>
        </authorList>
    </citation>
    <scope>NUCLEOTIDE SEQUENCE [LARGE SCALE GENOMIC DNA]</scope>
</reference>
<dbReference type="GO" id="GO:0008017">
    <property type="term" value="F:microtubule binding"/>
    <property type="evidence" value="ECO:0007669"/>
    <property type="project" value="InterPro"/>
</dbReference>
<gene>
    <name evidence="2" type="ORF">llap_327</name>
</gene>
<comment type="similarity">
    <text evidence="1">Belongs to the FAM154 family.</text>
</comment>